<evidence type="ECO:0000256" key="3">
    <source>
        <dbReference type="ARBA" id="ARBA00006743"/>
    </source>
</evidence>
<keyword evidence="14" id="KW-1185">Reference proteome</keyword>
<keyword evidence="9" id="KW-0486">Methionine biosynthesis</keyword>
<dbReference type="Pfam" id="PF02219">
    <property type="entry name" value="MTHFR"/>
    <property type="match status" value="1"/>
</dbReference>
<comment type="similarity">
    <text evidence="3 12">Belongs to the methylenetetrahydrofolate reductase family.</text>
</comment>
<organism evidence="13 14">
    <name type="scientific">Streptomyces sp. 900105755</name>
    <dbReference type="NCBI Taxonomy" id="3154389"/>
    <lineage>
        <taxon>Bacteria</taxon>
        <taxon>Bacillati</taxon>
        <taxon>Actinomycetota</taxon>
        <taxon>Actinomycetes</taxon>
        <taxon>Kitasatosporales</taxon>
        <taxon>Streptomycetaceae</taxon>
        <taxon>Streptomyces</taxon>
    </lineage>
</organism>
<dbReference type="NCBIfam" id="TIGR00676">
    <property type="entry name" value="fadh2"/>
    <property type="match status" value="1"/>
</dbReference>
<evidence type="ECO:0000256" key="7">
    <source>
        <dbReference type="ARBA" id="ARBA00023002"/>
    </source>
</evidence>
<keyword evidence="7 12" id="KW-0560">Oxidoreductase</keyword>
<dbReference type="EMBL" id="JBEOZM010000014">
    <property type="protein sequence ID" value="MER6271158.1"/>
    <property type="molecule type" value="Genomic_DNA"/>
</dbReference>
<evidence type="ECO:0000256" key="12">
    <source>
        <dbReference type="RuleBase" id="RU003862"/>
    </source>
</evidence>
<dbReference type="Proteomes" id="UP001490365">
    <property type="component" value="Unassembled WGS sequence"/>
</dbReference>
<dbReference type="PANTHER" id="PTHR45754:SF3">
    <property type="entry name" value="METHYLENETETRAHYDROFOLATE REDUCTASE (NADPH)"/>
    <property type="match status" value="1"/>
</dbReference>
<dbReference type="InterPro" id="IPR003171">
    <property type="entry name" value="Mehydrof_redctse-like"/>
</dbReference>
<gene>
    <name evidence="13" type="primary">metF</name>
    <name evidence="13" type="ORF">ABT211_28260</name>
</gene>
<evidence type="ECO:0000256" key="2">
    <source>
        <dbReference type="ARBA" id="ARBA00004777"/>
    </source>
</evidence>
<comment type="pathway">
    <text evidence="10">Amino-acid biosynthesis; L-methionine biosynthesis via de novo pathway.</text>
</comment>
<evidence type="ECO:0000256" key="4">
    <source>
        <dbReference type="ARBA" id="ARBA00022605"/>
    </source>
</evidence>
<sequence>MTVSTLVTGRHRRGPAELIAGGHRSYSFEFFPPRTGTGQRALWNALRRVEPLNPSFVSVTYGAGGTTREHTTALTRQIAEDTTLRPVAHLTAVGHSTAELRAIIGRYADAGIRDVVALRGDPPGDPQGPWIPDPYGLRYAAELVELIRQCGTFTIGVAAFPERHPRSPDWDTDIRHFVAKCRAGADYAITQMFFRAEDYLRLRDRLVAAGCDTPVIPGIMPATRHEQIARFARLSNATFPDDLALSLQSAQNDPGESHRIGVDHATRLAQRLLDEGAPGLHYITLNQSSAAMDIHRGLRLPPPSRASEVFS</sequence>
<accession>A0ABV1TND4</accession>
<proteinExistence type="inferred from homology"/>
<evidence type="ECO:0000313" key="14">
    <source>
        <dbReference type="Proteomes" id="UP001490365"/>
    </source>
</evidence>
<evidence type="ECO:0000256" key="10">
    <source>
        <dbReference type="ARBA" id="ARBA00034478"/>
    </source>
</evidence>
<dbReference type="InterPro" id="IPR029041">
    <property type="entry name" value="FAD-linked_oxidoreductase-like"/>
</dbReference>
<evidence type="ECO:0000256" key="9">
    <source>
        <dbReference type="ARBA" id="ARBA00023167"/>
    </source>
</evidence>
<keyword evidence="6 12" id="KW-0274">FAD</keyword>
<evidence type="ECO:0000256" key="11">
    <source>
        <dbReference type="ARBA" id="ARBA00048628"/>
    </source>
</evidence>
<dbReference type="Gene3D" id="3.20.20.220">
    <property type="match status" value="1"/>
</dbReference>
<name>A0ABV1TND4_9ACTN</name>
<reference evidence="13 14" key="1">
    <citation type="submission" date="2024-06" db="EMBL/GenBank/DDBJ databases">
        <title>The Natural Products Discovery Center: Release of the First 8490 Sequenced Strains for Exploring Actinobacteria Biosynthetic Diversity.</title>
        <authorList>
            <person name="Kalkreuter E."/>
            <person name="Kautsar S.A."/>
            <person name="Yang D."/>
            <person name="Bader C.D."/>
            <person name="Teijaro C.N."/>
            <person name="Fluegel L."/>
            <person name="Davis C.M."/>
            <person name="Simpson J.R."/>
            <person name="Lauterbach L."/>
            <person name="Steele A.D."/>
            <person name="Gui C."/>
            <person name="Meng S."/>
            <person name="Li G."/>
            <person name="Viehrig K."/>
            <person name="Ye F."/>
            <person name="Su P."/>
            <person name="Kiefer A.F."/>
            <person name="Nichols A."/>
            <person name="Cepeda A.J."/>
            <person name="Yan W."/>
            <person name="Fan B."/>
            <person name="Jiang Y."/>
            <person name="Adhikari A."/>
            <person name="Zheng C.-J."/>
            <person name="Schuster L."/>
            <person name="Cowan T.M."/>
            <person name="Smanski M.J."/>
            <person name="Chevrette M.G."/>
            <person name="De Carvalho L.P.S."/>
            <person name="Shen B."/>
        </authorList>
    </citation>
    <scope>NUCLEOTIDE SEQUENCE [LARGE SCALE GENOMIC DNA]</scope>
    <source>
        <strain evidence="13 14">NPDC001694</strain>
    </source>
</reference>
<keyword evidence="5 12" id="KW-0285">Flavoprotein</keyword>
<dbReference type="RefSeq" id="WP_351959559.1">
    <property type="nucleotide sequence ID" value="NZ_JBEOZM010000014.1"/>
</dbReference>
<keyword evidence="8" id="KW-0520">NAD</keyword>
<evidence type="ECO:0000256" key="6">
    <source>
        <dbReference type="ARBA" id="ARBA00022827"/>
    </source>
</evidence>
<keyword evidence="4" id="KW-0028">Amino-acid biosynthesis</keyword>
<comment type="cofactor">
    <cofactor evidence="1 12">
        <name>FAD</name>
        <dbReference type="ChEBI" id="CHEBI:57692"/>
    </cofactor>
</comment>
<dbReference type="CDD" id="cd00537">
    <property type="entry name" value="MTHFR"/>
    <property type="match status" value="1"/>
</dbReference>
<evidence type="ECO:0000256" key="8">
    <source>
        <dbReference type="ARBA" id="ARBA00023027"/>
    </source>
</evidence>
<comment type="pathway">
    <text evidence="2 12">One-carbon metabolism; tetrahydrofolate interconversion.</text>
</comment>
<dbReference type="GO" id="GO:0004489">
    <property type="term" value="F:methylenetetrahydrofolate reductase [NAD(P)H] activity"/>
    <property type="evidence" value="ECO:0007669"/>
    <property type="project" value="UniProtKB-EC"/>
</dbReference>
<evidence type="ECO:0000313" key="13">
    <source>
        <dbReference type="EMBL" id="MER6271158.1"/>
    </source>
</evidence>
<comment type="caution">
    <text evidence="13">The sequence shown here is derived from an EMBL/GenBank/DDBJ whole genome shotgun (WGS) entry which is preliminary data.</text>
</comment>
<dbReference type="InterPro" id="IPR004620">
    <property type="entry name" value="MTHF_reductase_bac"/>
</dbReference>
<protein>
    <recommendedName>
        <fullName evidence="12">Methylenetetrahydrofolate reductase</fullName>
        <ecNumber evidence="12">1.5.1.54</ecNumber>
    </recommendedName>
</protein>
<evidence type="ECO:0000256" key="5">
    <source>
        <dbReference type="ARBA" id="ARBA00022630"/>
    </source>
</evidence>
<dbReference type="PANTHER" id="PTHR45754">
    <property type="entry name" value="METHYLENETETRAHYDROFOLATE REDUCTASE"/>
    <property type="match status" value="1"/>
</dbReference>
<dbReference type="SUPFAM" id="SSF51730">
    <property type="entry name" value="FAD-linked oxidoreductase"/>
    <property type="match status" value="1"/>
</dbReference>
<evidence type="ECO:0000256" key="1">
    <source>
        <dbReference type="ARBA" id="ARBA00001974"/>
    </source>
</evidence>
<comment type="catalytic activity">
    <reaction evidence="11">
        <text>(6S)-5-methyl-5,6,7,8-tetrahydrofolate + NAD(+) = (6R)-5,10-methylene-5,6,7,8-tetrahydrofolate + NADH + H(+)</text>
        <dbReference type="Rhea" id="RHEA:19821"/>
        <dbReference type="ChEBI" id="CHEBI:15378"/>
        <dbReference type="ChEBI" id="CHEBI:15636"/>
        <dbReference type="ChEBI" id="CHEBI:18608"/>
        <dbReference type="ChEBI" id="CHEBI:57540"/>
        <dbReference type="ChEBI" id="CHEBI:57945"/>
        <dbReference type="EC" id="1.5.1.54"/>
    </reaction>
    <physiologicalReaction direction="right-to-left" evidence="11">
        <dbReference type="Rhea" id="RHEA:19823"/>
    </physiologicalReaction>
</comment>
<dbReference type="EC" id="1.5.1.54" evidence="12"/>